<sequence length="94" mass="10460">MDLDNFTLTGIGFWVASLFVIVFQGIASAMGKGEEMTHLLLCDLGYDFFESLSEKLAGSFLEGPFDYIAFDLSLFIIFMILGTIFLILGMLIKD</sequence>
<keyword evidence="1" id="KW-1133">Transmembrane helix</keyword>
<dbReference type="AlphaFoldDB" id="A0A1W1H4L1"/>
<proteinExistence type="predicted"/>
<dbReference type="STRING" id="1246637.MTBBW1_10056"/>
<feature type="transmembrane region" description="Helical" evidence="1">
    <location>
        <begin position="67"/>
        <end position="92"/>
    </location>
</feature>
<protein>
    <submittedName>
        <fullName evidence="2">Uncharacterized protein</fullName>
    </submittedName>
</protein>
<evidence type="ECO:0000313" key="2">
    <source>
        <dbReference type="EMBL" id="SLM27397.1"/>
    </source>
</evidence>
<keyword evidence="1" id="KW-0812">Transmembrane</keyword>
<reference evidence="2 3" key="1">
    <citation type="submission" date="2017-03" db="EMBL/GenBank/DDBJ databases">
        <authorList>
            <person name="Afonso C.L."/>
            <person name="Miller P.J."/>
            <person name="Scott M.A."/>
            <person name="Spackman E."/>
            <person name="Goraichik I."/>
            <person name="Dimitrov K.M."/>
            <person name="Suarez D.L."/>
            <person name="Swayne D.E."/>
        </authorList>
    </citation>
    <scope>NUCLEOTIDE SEQUENCE [LARGE SCALE GENOMIC DNA]</scope>
    <source>
        <strain evidence="2">PRJEB14757</strain>
    </source>
</reference>
<organism evidence="2 3">
    <name type="scientific">Desulfamplus magnetovallimortis</name>
    <dbReference type="NCBI Taxonomy" id="1246637"/>
    <lineage>
        <taxon>Bacteria</taxon>
        <taxon>Pseudomonadati</taxon>
        <taxon>Thermodesulfobacteriota</taxon>
        <taxon>Desulfobacteria</taxon>
        <taxon>Desulfobacterales</taxon>
        <taxon>Desulfobacteraceae</taxon>
        <taxon>Desulfamplus</taxon>
    </lineage>
</organism>
<accession>A0A1W1H4L1</accession>
<dbReference type="Proteomes" id="UP000191931">
    <property type="component" value="Unassembled WGS sequence"/>
</dbReference>
<dbReference type="EMBL" id="FWEV01000001">
    <property type="protein sequence ID" value="SLM27397.1"/>
    <property type="molecule type" value="Genomic_DNA"/>
</dbReference>
<feature type="transmembrane region" description="Helical" evidence="1">
    <location>
        <begin position="12"/>
        <end position="31"/>
    </location>
</feature>
<keyword evidence="3" id="KW-1185">Reference proteome</keyword>
<evidence type="ECO:0000313" key="3">
    <source>
        <dbReference type="Proteomes" id="UP000191931"/>
    </source>
</evidence>
<gene>
    <name evidence="2" type="ORF">MTBBW1_10056</name>
</gene>
<keyword evidence="1" id="KW-0472">Membrane</keyword>
<evidence type="ECO:0000256" key="1">
    <source>
        <dbReference type="SAM" id="Phobius"/>
    </source>
</evidence>
<dbReference type="RefSeq" id="WP_080797581.1">
    <property type="nucleotide sequence ID" value="NZ_LT828540.1"/>
</dbReference>
<name>A0A1W1H4L1_9BACT</name>